<dbReference type="RefSeq" id="WP_266338563.1">
    <property type="nucleotide sequence ID" value="NZ_JAPKNK010000003.1"/>
</dbReference>
<name>A0A9X3E2T7_9HYPH</name>
<protein>
    <submittedName>
        <fullName evidence="1">Uncharacterized protein</fullName>
    </submittedName>
</protein>
<sequence>MKPLSDNQAHDLLTEARRALGNAPGSTVRADTALKAARQALSGLALALLVASESGSDQVPGVTSPDGS</sequence>
<gene>
    <name evidence="1" type="ORF">OSH07_10405</name>
</gene>
<evidence type="ECO:0000313" key="1">
    <source>
        <dbReference type="EMBL" id="MCX5569602.1"/>
    </source>
</evidence>
<dbReference type="EMBL" id="JAPKNK010000003">
    <property type="protein sequence ID" value="MCX5569602.1"/>
    <property type="molecule type" value="Genomic_DNA"/>
</dbReference>
<reference evidence="1" key="1">
    <citation type="submission" date="2022-11" db="EMBL/GenBank/DDBJ databases">
        <title>Biodiversity and phylogenetic relationships of bacteria.</title>
        <authorList>
            <person name="Machado R.A.R."/>
            <person name="Bhat A."/>
            <person name="Loulou A."/>
            <person name="Kallel S."/>
        </authorList>
    </citation>
    <scope>NUCLEOTIDE SEQUENCE</scope>
    <source>
        <strain evidence="1">K-TC2</strain>
    </source>
</reference>
<dbReference type="AlphaFoldDB" id="A0A9X3E2T7"/>
<proteinExistence type="predicted"/>
<keyword evidence="2" id="KW-1185">Reference proteome</keyword>
<organism evidence="1 2">
    <name type="scientific">Kaistia nematophila</name>
    <dbReference type="NCBI Taxonomy" id="2994654"/>
    <lineage>
        <taxon>Bacteria</taxon>
        <taxon>Pseudomonadati</taxon>
        <taxon>Pseudomonadota</taxon>
        <taxon>Alphaproteobacteria</taxon>
        <taxon>Hyphomicrobiales</taxon>
        <taxon>Kaistiaceae</taxon>
        <taxon>Kaistia</taxon>
    </lineage>
</organism>
<comment type="caution">
    <text evidence="1">The sequence shown here is derived from an EMBL/GenBank/DDBJ whole genome shotgun (WGS) entry which is preliminary data.</text>
</comment>
<evidence type="ECO:0000313" key="2">
    <source>
        <dbReference type="Proteomes" id="UP001144805"/>
    </source>
</evidence>
<accession>A0A9X3E2T7</accession>
<dbReference type="Proteomes" id="UP001144805">
    <property type="component" value="Unassembled WGS sequence"/>
</dbReference>